<organism evidence="1 2">
    <name type="scientific">Candidatus Curtissbacteria bacterium GW2011_GWC2_38_9</name>
    <dbReference type="NCBI Taxonomy" id="1618414"/>
    <lineage>
        <taxon>Bacteria</taxon>
        <taxon>Candidatus Curtissiibacteriota</taxon>
    </lineage>
</organism>
<proteinExistence type="predicted"/>
<name>A0A0G0PL98_9BACT</name>
<reference evidence="1 2" key="1">
    <citation type="journal article" date="2015" name="Nature">
        <title>rRNA introns, odd ribosomes, and small enigmatic genomes across a large radiation of phyla.</title>
        <authorList>
            <person name="Brown C.T."/>
            <person name="Hug L.A."/>
            <person name="Thomas B.C."/>
            <person name="Sharon I."/>
            <person name="Castelle C.J."/>
            <person name="Singh A."/>
            <person name="Wilkins M.J."/>
            <person name="Williams K.H."/>
            <person name="Banfield J.F."/>
        </authorList>
    </citation>
    <scope>NUCLEOTIDE SEQUENCE [LARGE SCALE GENOMIC DNA]</scope>
</reference>
<comment type="caution">
    <text evidence="1">The sequence shown here is derived from an EMBL/GenBank/DDBJ whole genome shotgun (WGS) entry which is preliminary data.</text>
</comment>
<dbReference type="AlphaFoldDB" id="A0A0G0PL98"/>
<dbReference type="EMBL" id="LBVP01000002">
    <property type="protein sequence ID" value="KKQ90081.1"/>
    <property type="molecule type" value="Genomic_DNA"/>
</dbReference>
<protein>
    <submittedName>
        <fullName evidence="1">Uncharacterized protein</fullName>
    </submittedName>
</protein>
<accession>A0A0G0PL98</accession>
<dbReference type="Proteomes" id="UP000034893">
    <property type="component" value="Unassembled WGS sequence"/>
</dbReference>
<sequence length="196" mass="22507">MSSPFPNTLFHAISQSRLREAVTKPTLPGHSKFHYDPEGKIPGIWLADELKFVASDNPYGKEETGEILDIWDKDFMREVTGRDDAEALVIKRQRPAIVLQVEGLDEGDLLQHPLLHNHFFYTGDIPWEKVKKFLVPIKDKEAEDTARELAETLNRNARRTVDVETYDQMAFEPTFEMKKELRNELNLGETGKGKLT</sequence>
<gene>
    <name evidence="1" type="ORF">UT12_C0002G0012</name>
</gene>
<evidence type="ECO:0000313" key="2">
    <source>
        <dbReference type="Proteomes" id="UP000034893"/>
    </source>
</evidence>
<evidence type="ECO:0000313" key="1">
    <source>
        <dbReference type="EMBL" id="KKQ90081.1"/>
    </source>
</evidence>